<gene>
    <name evidence="1" type="ORF">L195_g038924</name>
</gene>
<reference evidence="1 2" key="2">
    <citation type="journal article" date="2017" name="Front. Plant Sci.">
        <title>Gene Classification and Mining of Molecular Markers Useful in Red Clover (Trifolium pratense) Breeding.</title>
        <authorList>
            <person name="Istvanek J."/>
            <person name="Dluhosova J."/>
            <person name="Dluhos P."/>
            <person name="Patkova L."/>
            <person name="Nedelnik J."/>
            <person name="Repkova J."/>
        </authorList>
    </citation>
    <scope>NUCLEOTIDE SEQUENCE [LARGE SCALE GENOMIC DNA]</scope>
    <source>
        <strain evidence="2">cv. Tatra</strain>
        <tissue evidence="1">Young leaves</tissue>
    </source>
</reference>
<protein>
    <submittedName>
        <fullName evidence="1">Copia protein</fullName>
    </submittedName>
</protein>
<evidence type="ECO:0000313" key="2">
    <source>
        <dbReference type="Proteomes" id="UP000236291"/>
    </source>
</evidence>
<evidence type="ECO:0000313" key="1">
    <source>
        <dbReference type="EMBL" id="PNX82887.1"/>
    </source>
</evidence>
<proteinExistence type="predicted"/>
<dbReference type="Proteomes" id="UP000236291">
    <property type="component" value="Unassembled WGS sequence"/>
</dbReference>
<accession>A0A2K3LWI4</accession>
<dbReference type="AlphaFoldDB" id="A0A2K3LWI4"/>
<reference evidence="1 2" key="1">
    <citation type="journal article" date="2014" name="Am. J. Bot.">
        <title>Genome assembly and annotation for red clover (Trifolium pratense; Fabaceae).</title>
        <authorList>
            <person name="Istvanek J."/>
            <person name="Jaros M."/>
            <person name="Krenek A."/>
            <person name="Repkova J."/>
        </authorList>
    </citation>
    <scope>NUCLEOTIDE SEQUENCE [LARGE SCALE GENOMIC DNA]</scope>
    <source>
        <strain evidence="2">cv. Tatra</strain>
        <tissue evidence="1">Young leaves</tissue>
    </source>
</reference>
<dbReference type="EMBL" id="ASHM01042917">
    <property type="protein sequence ID" value="PNX82887.1"/>
    <property type="molecule type" value="Genomic_DNA"/>
</dbReference>
<organism evidence="1 2">
    <name type="scientific">Trifolium pratense</name>
    <name type="common">Red clover</name>
    <dbReference type="NCBI Taxonomy" id="57577"/>
    <lineage>
        <taxon>Eukaryota</taxon>
        <taxon>Viridiplantae</taxon>
        <taxon>Streptophyta</taxon>
        <taxon>Embryophyta</taxon>
        <taxon>Tracheophyta</taxon>
        <taxon>Spermatophyta</taxon>
        <taxon>Magnoliopsida</taxon>
        <taxon>eudicotyledons</taxon>
        <taxon>Gunneridae</taxon>
        <taxon>Pentapetalae</taxon>
        <taxon>rosids</taxon>
        <taxon>fabids</taxon>
        <taxon>Fabales</taxon>
        <taxon>Fabaceae</taxon>
        <taxon>Papilionoideae</taxon>
        <taxon>50 kb inversion clade</taxon>
        <taxon>NPAAA clade</taxon>
        <taxon>Hologalegina</taxon>
        <taxon>IRL clade</taxon>
        <taxon>Trifolieae</taxon>
        <taxon>Trifolium</taxon>
    </lineage>
</organism>
<name>A0A2K3LWI4_TRIPR</name>
<comment type="caution">
    <text evidence="1">The sequence shown here is derived from an EMBL/GenBank/DDBJ whole genome shotgun (WGS) entry which is preliminary data.</text>
</comment>
<sequence>MNGIIEVVYCPTEEQLADGFTKAVKLDRFEYLRKQLNSTDVHNCDTLMERKLPLDGEIVVASCGVQLTCEVVLEPNVNDPLPAIS</sequence>